<dbReference type="PROSITE" id="PS50082">
    <property type="entry name" value="WD_REPEATS_2"/>
    <property type="match status" value="3"/>
</dbReference>
<dbReference type="EMBL" id="SNRW01003616">
    <property type="protein sequence ID" value="KAA6389354.1"/>
    <property type="molecule type" value="Genomic_DNA"/>
</dbReference>
<keyword evidence="2" id="KW-0677">Repeat</keyword>
<dbReference type="PROSITE" id="PS00678">
    <property type="entry name" value="WD_REPEATS_1"/>
    <property type="match status" value="1"/>
</dbReference>
<dbReference type="AlphaFoldDB" id="A0A5J4W2Z0"/>
<dbReference type="Proteomes" id="UP000324800">
    <property type="component" value="Unassembled WGS sequence"/>
</dbReference>
<dbReference type="InterPro" id="IPR045245">
    <property type="entry name" value="Pfs2-like"/>
</dbReference>
<comment type="caution">
    <text evidence="4">The sequence shown here is derived from an EMBL/GenBank/DDBJ whole genome shotgun (WGS) entry which is preliminary data.</text>
</comment>
<evidence type="ECO:0000256" key="3">
    <source>
        <dbReference type="PROSITE-ProRule" id="PRU00221"/>
    </source>
</evidence>
<dbReference type="SUPFAM" id="SSF50978">
    <property type="entry name" value="WD40 repeat-like"/>
    <property type="match status" value="1"/>
</dbReference>
<accession>A0A5J4W2Z0</accession>
<feature type="repeat" description="WD" evidence="3">
    <location>
        <begin position="64"/>
        <end position="105"/>
    </location>
</feature>
<dbReference type="Pfam" id="PF00400">
    <property type="entry name" value="WD40"/>
    <property type="match status" value="4"/>
</dbReference>
<dbReference type="GO" id="GO:0031124">
    <property type="term" value="P:mRNA 3'-end processing"/>
    <property type="evidence" value="ECO:0007669"/>
    <property type="project" value="InterPro"/>
</dbReference>
<dbReference type="PANTHER" id="PTHR22836:SF0">
    <property type="entry name" value="PRE-MRNA 3' END PROCESSING PROTEIN WDR33"/>
    <property type="match status" value="1"/>
</dbReference>
<evidence type="ECO:0000313" key="4">
    <source>
        <dbReference type="EMBL" id="KAA6389354.1"/>
    </source>
</evidence>
<evidence type="ECO:0000256" key="2">
    <source>
        <dbReference type="ARBA" id="ARBA00022737"/>
    </source>
</evidence>
<dbReference type="PANTHER" id="PTHR22836">
    <property type="entry name" value="WD40 REPEAT PROTEIN"/>
    <property type="match status" value="1"/>
</dbReference>
<dbReference type="InterPro" id="IPR015943">
    <property type="entry name" value="WD40/YVTN_repeat-like_dom_sf"/>
</dbReference>
<gene>
    <name evidence="4" type="ORF">EZS28_015124</name>
</gene>
<evidence type="ECO:0000313" key="5">
    <source>
        <dbReference type="Proteomes" id="UP000324800"/>
    </source>
</evidence>
<dbReference type="InterPro" id="IPR001680">
    <property type="entry name" value="WD40_rpt"/>
</dbReference>
<sequence length="486" mass="54906">MTGDHEGIMHLYTPQLNPIKETQIHGQEINSIHFSPSDRQVGTCSSDGLVKISDVFLSQVIRILEGHGGAVKSMDWHPQLGVIISGGSDSTIRLWDVRDRNPLIETNTVHKEEVKCITFNEMNGWVYLSASADNTIKVWDLRMRGKRVNQNNRGINEGSNYGEIASYETGPNPPTVVCWHPKFEKMFVEGTEDGIIKYWNLEGRWNSNVNGDNVNYGWSSSQIIDSMVAHEDKILGIAWHPLGNMIVTGSADRTTKLWGRNRPGDGLVDRYLPSMLGEEERMMFEKQRGYIQKWESVINGIRDGTPEETIGVAFASVVSGMHSVGWRQEINNEQRERGKGIFNVMQKSEGSLCLMQPNRNGEPSLSLGMLAQVFPGLVVHPHVHQSFIQKEYKSSTERGPRRQDRQRIGGLYEEQIIQRLSEMEIKYKRSKDGIGQTLSQCLLSDIVSQSRIIPRSFSTPLMGFGRFGCNGWSEMFGNVHKLKILE</sequence>
<dbReference type="InterPro" id="IPR020472">
    <property type="entry name" value="WD40_PAC1"/>
</dbReference>
<name>A0A5J4W2Z0_9EUKA</name>
<dbReference type="InterPro" id="IPR019775">
    <property type="entry name" value="WD40_repeat_CS"/>
</dbReference>
<protein>
    <submittedName>
        <fullName evidence="4">Putative G-protein beta WD-40 repeat</fullName>
    </submittedName>
</protein>
<feature type="repeat" description="WD" evidence="3">
    <location>
        <begin position="107"/>
        <end position="142"/>
    </location>
</feature>
<organism evidence="4 5">
    <name type="scientific">Streblomastix strix</name>
    <dbReference type="NCBI Taxonomy" id="222440"/>
    <lineage>
        <taxon>Eukaryota</taxon>
        <taxon>Metamonada</taxon>
        <taxon>Preaxostyla</taxon>
        <taxon>Oxymonadida</taxon>
        <taxon>Streblomastigidae</taxon>
        <taxon>Streblomastix</taxon>
    </lineage>
</organism>
<dbReference type="GO" id="GO:0005847">
    <property type="term" value="C:mRNA cleavage and polyadenylation specificity factor complex"/>
    <property type="evidence" value="ECO:0007669"/>
    <property type="project" value="TreeGrafter"/>
</dbReference>
<dbReference type="PRINTS" id="PR00320">
    <property type="entry name" value="GPROTEINBRPT"/>
</dbReference>
<dbReference type="OrthoDB" id="16717at2759"/>
<keyword evidence="1 3" id="KW-0853">WD repeat</keyword>
<dbReference type="InterPro" id="IPR036322">
    <property type="entry name" value="WD40_repeat_dom_sf"/>
</dbReference>
<dbReference type="PROSITE" id="PS50294">
    <property type="entry name" value="WD_REPEATS_REGION"/>
    <property type="match status" value="3"/>
</dbReference>
<proteinExistence type="predicted"/>
<evidence type="ECO:0000256" key="1">
    <source>
        <dbReference type="ARBA" id="ARBA00022574"/>
    </source>
</evidence>
<feature type="repeat" description="WD" evidence="3">
    <location>
        <begin position="227"/>
        <end position="258"/>
    </location>
</feature>
<dbReference type="Gene3D" id="2.130.10.10">
    <property type="entry name" value="YVTN repeat-like/Quinoprotein amine dehydrogenase"/>
    <property type="match status" value="2"/>
</dbReference>
<dbReference type="CDD" id="cd00200">
    <property type="entry name" value="WD40"/>
    <property type="match status" value="1"/>
</dbReference>
<dbReference type="SMART" id="SM00320">
    <property type="entry name" value="WD40"/>
    <property type="match status" value="5"/>
</dbReference>
<reference evidence="4 5" key="1">
    <citation type="submission" date="2019-03" db="EMBL/GenBank/DDBJ databases">
        <title>Single cell metagenomics reveals metabolic interactions within the superorganism composed of flagellate Streblomastix strix and complex community of Bacteroidetes bacteria on its surface.</title>
        <authorList>
            <person name="Treitli S.C."/>
            <person name="Kolisko M."/>
            <person name="Husnik F."/>
            <person name="Keeling P."/>
            <person name="Hampl V."/>
        </authorList>
    </citation>
    <scope>NUCLEOTIDE SEQUENCE [LARGE SCALE GENOMIC DNA]</scope>
    <source>
        <strain evidence="4">ST1C</strain>
    </source>
</reference>